<evidence type="ECO:0000256" key="3">
    <source>
        <dbReference type="ARBA" id="ARBA00012438"/>
    </source>
</evidence>
<evidence type="ECO:0000256" key="10">
    <source>
        <dbReference type="ARBA" id="ARBA00023012"/>
    </source>
</evidence>
<dbReference type="SUPFAM" id="SSF55874">
    <property type="entry name" value="ATPase domain of HSP90 chaperone/DNA topoisomerase II/histidine kinase"/>
    <property type="match status" value="1"/>
</dbReference>
<dbReference type="SMART" id="SM00065">
    <property type="entry name" value="GAF"/>
    <property type="match status" value="3"/>
</dbReference>
<organism evidence="18 19">
    <name type="scientific">Chondromyces crocatus</name>
    <dbReference type="NCBI Taxonomy" id="52"/>
    <lineage>
        <taxon>Bacteria</taxon>
        <taxon>Pseudomonadati</taxon>
        <taxon>Myxococcota</taxon>
        <taxon>Polyangia</taxon>
        <taxon>Polyangiales</taxon>
        <taxon>Polyangiaceae</taxon>
        <taxon>Chondromyces</taxon>
    </lineage>
</organism>
<evidence type="ECO:0000256" key="9">
    <source>
        <dbReference type="ARBA" id="ARBA00022840"/>
    </source>
</evidence>
<keyword evidence="8" id="KW-0418">Kinase</keyword>
<dbReference type="Pfam" id="PF13185">
    <property type="entry name" value="GAF_2"/>
    <property type="match status" value="2"/>
</dbReference>
<feature type="modified residue" description="4-aspartylphosphate" evidence="12">
    <location>
        <position position="1031"/>
    </location>
</feature>
<evidence type="ECO:0000259" key="17">
    <source>
        <dbReference type="PROSITE" id="PS50113"/>
    </source>
</evidence>
<keyword evidence="6" id="KW-0808">Transferase</keyword>
<dbReference type="STRING" id="52.CMC5_081070"/>
<dbReference type="InterPro" id="IPR005467">
    <property type="entry name" value="His_kinase_dom"/>
</dbReference>
<reference evidence="18 19" key="1">
    <citation type="submission" date="2015-07" db="EMBL/GenBank/DDBJ databases">
        <title>Genome analysis of myxobacterium Chondromyces crocatus Cm c5 reveals a high potential for natural compound synthesis and the genetic basis for the loss of fruiting body formation.</title>
        <authorList>
            <person name="Zaburannyi N."/>
            <person name="Bunk B."/>
            <person name="Maier J."/>
            <person name="Overmann J."/>
            <person name="Mueller R."/>
        </authorList>
    </citation>
    <scope>NUCLEOTIDE SEQUENCE [LARGE SCALE GENOMIC DNA]</scope>
    <source>
        <strain evidence="18 19">Cm c5</strain>
    </source>
</reference>
<dbReference type="CDD" id="cd00082">
    <property type="entry name" value="HisKA"/>
    <property type="match status" value="1"/>
</dbReference>
<dbReference type="PROSITE" id="PS50112">
    <property type="entry name" value="PAS"/>
    <property type="match status" value="1"/>
</dbReference>
<dbReference type="PANTHER" id="PTHR43547:SF2">
    <property type="entry name" value="HYBRID SIGNAL TRANSDUCTION HISTIDINE KINASE C"/>
    <property type="match status" value="1"/>
</dbReference>
<feature type="domain" description="Histidine kinase" evidence="14">
    <location>
        <begin position="737"/>
        <end position="955"/>
    </location>
</feature>
<evidence type="ECO:0000256" key="6">
    <source>
        <dbReference type="ARBA" id="ARBA00022679"/>
    </source>
</evidence>
<dbReference type="Proteomes" id="UP000067626">
    <property type="component" value="Chromosome"/>
</dbReference>
<dbReference type="PRINTS" id="PR00344">
    <property type="entry name" value="BCTRLSENSOR"/>
</dbReference>
<dbReference type="SMART" id="SM00086">
    <property type="entry name" value="PAC"/>
    <property type="match status" value="1"/>
</dbReference>
<dbReference type="Gene3D" id="1.10.287.130">
    <property type="match status" value="1"/>
</dbReference>
<evidence type="ECO:0000256" key="7">
    <source>
        <dbReference type="ARBA" id="ARBA00022741"/>
    </source>
</evidence>
<dbReference type="InterPro" id="IPR003661">
    <property type="entry name" value="HisK_dim/P_dom"/>
</dbReference>
<dbReference type="KEGG" id="ccro:CMC5_081070"/>
<dbReference type="GO" id="GO:0005524">
    <property type="term" value="F:ATP binding"/>
    <property type="evidence" value="ECO:0007669"/>
    <property type="project" value="UniProtKB-KW"/>
</dbReference>
<evidence type="ECO:0000256" key="11">
    <source>
        <dbReference type="ARBA" id="ARBA00023136"/>
    </source>
</evidence>
<keyword evidence="4" id="KW-1003">Cell membrane</keyword>
<dbReference type="Pfam" id="PF00072">
    <property type="entry name" value="Response_reg"/>
    <property type="match status" value="1"/>
</dbReference>
<dbReference type="GO" id="GO:0006355">
    <property type="term" value="P:regulation of DNA-templated transcription"/>
    <property type="evidence" value="ECO:0007669"/>
    <property type="project" value="InterPro"/>
</dbReference>
<sequence>MFLADASEQLTGSLNPQTLLERLARLSIPYLADWCTVDLARSVEGGKGDLDRRPATADGDDEKGPAGAFRRVTASHVDPEQESQLRTAAPQIDGPLGIARVLQRGQPQILHAASDTSTANVAPSEGGSSAASQDASQAVMAVPMVARGRRLGVLTFGLLASSRAYTADDLVLASELAHRAALALDNAYLYRKAEEARKAAERSADRAAWLFAVTAALSDAITPAAVLRVLATEIVAAAGGVAGAVAIRTGSGELEIVRNTGFIETESPSLRQFEIDTPLPLARAVRDKQPLFLESESQLAEFKPQFVEACRAAGERAYAAIPLFLEGRVLGAVGFGFTEPRSFSDDERAFMLSLVQQGAQALERARLSALQTEEAMHLSHEVLRQMPEAILITDLDGNIRQWLGEAESIFGYLAEEIVGKNMAILHREDVREEAIPRILQAIESLRTFVGEAVCTRRDGSEIPIEITAYPVHDQEGRPLFLVGIHRDITDRKRAEEERARLIRAQAARAEAEEAARRFSFLAEVSTSLTASLDFATTLKTLAQLCVPTLADFCVVEVPEGDGARVMASAHVDPTKEPLLAHFFPGGLDGAIDSEVPGALAPSGGRSSGATSHGTAGGHGSPALEVSPPVLRVLKTGRSELYTSLTEAAVITSTMRPEQIAATRQLAPSAYLVVALRARGRIVGALALGMGESGRALDAPDVALAEEVAYRAAIALDNARLYRELQDANRLKDEFLATVSYELRTPLNAILGWARMIHSGSLDAASEQRAVASIERNAELQTTLIDELLDASRIVTGTMKIDRLAVEMSLPIQAAIDAVLPSAAGRGVAIQMSIDPTGVYVEGDPARLQQVVWQLLSNAVKFTRAGGVVSVRLSQDERHAEITVIDTGEGIVPELLPYVFDRFRQGDSATGRRHGGLGLGLSIVKHIVELHGGTVEAASAGHERGSTFVVKLPLSRGAAATALTSVGVPPEPRNLFPRLSGVRVLIVDDDEDTQEMLAAVLRRCGADVRTAGSAQGALDVMQVWEPSLLVSDIGMPGEDGYTLIRRVREMLPRKVGRIPALALTAYGRVEDRVKSLSHGFQMHVQKPIEPMELAAAVKSLTTGPWPWPDGT</sequence>
<dbReference type="InterPro" id="IPR011006">
    <property type="entry name" value="CheY-like_superfamily"/>
</dbReference>
<evidence type="ECO:0000259" key="16">
    <source>
        <dbReference type="PROSITE" id="PS50112"/>
    </source>
</evidence>
<dbReference type="PATRIC" id="fig|52.7.peg.8912"/>
<keyword evidence="7" id="KW-0547">Nucleotide-binding</keyword>
<dbReference type="Gene3D" id="3.30.450.40">
    <property type="match status" value="3"/>
</dbReference>
<dbReference type="PROSITE" id="PS50110">
    <property type="entry name" value="RESPONSE_REGULATORY"/>
    <property type="match status" value="1"/>
</dbReference>
<evidence type="ECO:0000259" key="14">
    <source>
        <dbReference type="PROSITE" id="PS50109"/>
    </source>
</evidence>
<protein>
    <recommendedName>
        <fullName evidence="3">histidine kinase</fullName>
        <ecNumber evidence="3">2.7.13.3</ecNumber>
    </recommendedName>
</protein>
<evidence type="ECO:0000259" key="15">
    <source>
        <dbReference type="PROSITE" id="PS50110"/>
    </source>
</evidence>
<dbReference type="InterPro" id="IPR001610">
    <property type="entry name" value="PAC"/>
</dbReference>
<dbReference type="InterPro" id="IPR036097">
    <property type="entry name" value="HisK_dim/P_sf"/>
</dbReference>
<dbReference type="SMART" id="SM00091">
    <property type="entry name" value="PAS"/>
    <property type="match status" value="1"/>
</dbReference>
<feature type="domain" description="PAS" evidence="16">
    <location>
        <begin position="381"/>
        <end position="429"/>
    </location>
</feature>
<dbReference type="GO" id="GO:0000155">
    <property type="term" value="F:phosphorelay sensor kinase activity"/>
    <property type="evidence" value="ECO:0007669"/>
    <property type="project" value="InterPro"/>
</dbReference>
<accession>A0A0K1ESF6</accession>
<keyword evidence="11" id="KW-0472">Membrane</keyword>
<dbReference type="NCBIfam" id="TIGR00229">
    <property type="entry name" value="sensory_box"/>
    <property type="match status" value="1"/>
</dbReference>
<dbReference type="SMART" id="SM00388">
    <property type="entry name" value="HisKA"/>
    <property type="match status" value="1"/>
</dbReference>
<evidence type="ECO:0000313" key="19">
    <source>
        <dbReference type="Proteomes" id="UP000067626"/>
    </source>
</evidence>
<dbReference type="Gene3D" id="3.30.565.10">
    <property type="entry name" value="Histidine kinase-like ATPase, C-terminal domain"/>
    <property type="match status" value="1"/>
</dbReference>
<comment type="catalytic activity">
    <reaction evidence="1">
        <text>ATP + protein L-histidine = ADP + protein N-phospho-L-histidine.</text>
        <dbReference type="EC" id="2.7.13.3"/>
    </reaction>
</comment>
<feature type="compositionally biased region" description="Basic and acidic residues" evidence="13">
    <location>
        <begin position="45"/>
        <end position="55"/>
    </location>
</feature>
<dbReference type="SMART" id="SM00448">
    <property type="entry name" value="REC"/>
    <property type="match status" value="1"/>
</dbReference>
<evidence type="ECO:0000256" key="13">
    <source>
        <dbReference type="SAM" id="MobiDB-lite"/>
    </source>
</evidence>
<dbReference type="GO" id="GO:0005886">
    <property type="term" value="C:plasma membrane"/>
    <property type="evidence" value="ECO:0007669"/>
    <property type="project" value="UniProtKB-SubCell"/>
</dbReference>
<evidence type="ECO:0000256" key="4">
    <source>
        <dbReference type="ARBA" id="ARBA00022475"/>
    </source>
</evidence>
<dbReference type="SUPFAM" id="SSF55785">
    <property type="entry name" value="PYP-like sensor domain (PAS domain)"/>
    <property type="match status" value="1"/>
</dbReference>
<dbReference type="CDD" id="cd17580">
    <property type="entry name" value="REC_2_DhkD-like"/>
    <property type="match status" value="1"/>
</dbReference>
<dbReference type="AlphaFoldDB" id="A0A0K1ESF6"/>
<evidence type="ECO:0000256" key="12">
    <source>
        <dbReference type="PROSITE-ProRule" id="PRU00169"/>
    </source>
</evidence>
<proteinExistence type="predicted"/>
<dbReference type="PROSITE" id="PS50113">
    <property type="entry name" value="PAC"/>
    <property type="match status" value="1"/>
</dbReference>
<dbReference type="InterPro" id="IPR004358">
    <property type="entry name" value="Sig_transdc_His_kin-like_C"/>
</dbReference>
<keyword evidence="9" id="KW-0067">ATP-binding</keyword>
<feature type="region of interest" description="Disordered" evidence="13">
    <location>
        <begin position="45"/>
        <end position="67"/>
    </location>
</feature>
<name>A0A0K1ESF6_CHOCO</name>
<keyword evidence="19" id="KW-1185">Reference proteome</keyword>
<dbReference type="Pfam" id="PF00989">
    <property type="entry name" value="PAS"/>
    <property type="match status" value="1"/>
</dbReference>
<feature type="region of interest" description="Disordered" evidence="13">
    <location>
        <begin position="112"/>
        <end position="134"/>
    </location>
</feature>
<evidence type="ECO:0000256" key="2">
    <source>
        <dbReference type="ARBA" id="ARBA00004236"/>
    </source>
</evidence>
<dbReference type="SUPFAM" id="SSF47384">
    <property type="entry name" value="Homodimeric domain of signal transducing histidine kinase"/>
    <property type="match status" value="1"/>
</dbReference>
<dbReference type="InterPro" id="IPR000700">
    <property type="entry name" value="PAS-assoc_C"/>
</dbReference>
<dbReference type="InterPro" id="IPR003594">
    <property type="entry name" value="HATPase_dom"/>
</dbReference>
<dbReference type="InterPro" id="IPR029016">
    <property type="entry name" value="GAF-like_dom_sf"/>
</dbReference>
<feature type="domain" description="Response regulatory" evidence="15">
    <location>
        <begin position="982"/>
        <end position="1100"/>
    </location>
</feature>
<dbReference type="EC" id="2.7.13.3" evidence="3"/>
<dbReference type="InterPro" id="IPR036890">
    <property type="entry name" value="HATPase_C_sf"/>
</dbReference>
<dbReference type="Pfam" id="PF02518">
    <property type="entry name" value="HATPase_c"/>
    <property type="match status" value="1"/>
</dbReference>
<dbReference type="FunFam" id="3.30.565.10:FF:000023">
    <property type="entry name" value="PAS domain-containing sensor histidine kinase"/>
    <property type="match status" value="1"/>
</dbReference>
<dbReference type="PANTHER" id="PTHR43547">
    <property type="entry name" value="TWO-COMPONENT HISTIDINE KINASE"/>
    <property type="match status" value="1"/>
</dbReference>
<feature type="region of interest" description="Disordered" evidence="13">
    <location>
        <begin position="594"/>
        <end position="623"/>
    </location>
</feature>
<dbReference type="Pfam" id="PF00512">
    <property type="entry name" value="HisKA"/>
    <property type="match status" value="1"/>
</dbReference>
<dbReference type="InterPro" id="IPR001789">
    <property type="entry name" value="Sig_transdc_resp-reg_receiver"/>
</dbReference>
<evidence type="ECO:0000256" key="1">
    <source>
        <dbReference type="ARBA" id="ARBA00000085"/>
    </source>
</evidence>
<dbReference type="Gene3D" id="3.40.50.2300">
    <property type="match status" value="1"/>
</dbReference>
<dbReference type="EMBL" id="CP012159">
    <property type="protein sequence ID" value="AKT43870.1"/>
    <property type="molecule type" value="Genomic_DNA"/>
</dbReference>
<feature type="compositionally biased region" description="Low complexity" evidence="13">
    <location>
        <begin position="602"/>
        <end position="613"/>
    </location>
</feature>
<dbReference type="SUPFAM" id="SSF55781">
    <property type="entry name" value="GAF domain-like"/>
    <property type="match status" value="3"/>
</dbReference>
<dbReference type="PROSITE" id="PS50109">
    <property type="entry name" value="HIS_KIN"/>
    <property type="match status" value="1"/>
</dbReference>
<comment type="subcellular location">
    <subcellularLocation>
        <location evidence="2">Cell membrane</location>
    </subcellularLocation>
</comment>
<dbReference type="Gene3D" id="3.30.450.20">
    <property type="entry name" value="PAS domain"/>
    <property type="match status" value="1"/>
</dbReference>
<keyword evidence="10" id="KW-0902">Two-component regulatory system</keyword>
<evidence type="ECO:0000313" key="18">
    <source>
        <dbReference type="EMBL" id="AKT43870.1"/>
    </source>
</evidence>
<dbReference type="InterPro" id="IPR013767">
    <property type="entry name" value="PAS_fold"/>
</dbReference>
<evidence type="ECO:0000256" key="5">
    <source>
        <dbReference type="ARBA" id="ARBA00022553"/>
    </source>
</evidence>
<dbReference type="InterPro" id="IPR000014">
    <property type="entry name" value="PAS"/>
</dbReference>
<dbReference type="CDD" id="cd00130">
    <property type="entry name" value="PAS"/>
    <property type="match status" value="1"/>
</dbReference>
<dbReference type="InterPro" id="IPR035965">
    <property type="entry name" value="PAS-like_dom_sf"/>
</dbReference>
<gene>
    <name evidence="18" type="ORF">CMC5_081070</name>
</gene>
<evidence type="ECO:0000256" key="8">
    <source>
        <dbReference type="ARBA" id="ARBA00022777"/>
    </source>
</evidence>
<feature type="domain" description="PAC" evidence="17">
    <location>
        <begin position="448"/>
        <end position="500"/>
    </location>
</feature>
<dbReference type="SMART" id="SM00387">
    <property type="entry name" value="HATPase_c"/>
    <property type="match status" value="1"/>
</dbReference>
<dbReference type="InterPro" id="IPR003018">
    <property type="entry name" value="GAF"/>
</dbReference>
<dbReference type="SUPFAM" id="SSF52172">
    <property type="entry name" value="CheY-like"/>
    <property type="match status" value="1"/>
</dbReference>
<keyword evidence="5 12" id="KW-0597">Phosphoprotein</keyword>